<feature type="region of interest" description="Disordered" evidence="1">
    <location>
        <begin position="168"/>
        <end position="200"/>
    </location>
</feature>
<feature type="compositionally biased region" description="Low complexity" evidence="1">
    <location>
        <begin position="178"/>
        <end position="193"/>
    </location>
</feature>
<dbReference type="PANTHER" id="PTHR31751:SF42">
    <property type="entry name" value="PROTEIN CBG10204"/>
    <property type="match status" value="1"/>
</dbReference>
<dbReference type="AlphaFoldDB" id="A0AA36GWT2"/>
<protein>
    <submittedName>
        <fullName evidence="2">Uncharacterized protein</fullName>
    </submittedName>
</protein>
<feature type="region of interest" description="Disordered" evidence="1">
    <location>
        <begin position="479"/>
        <end position="499"/>
    </location>
</feature>
<organism evidence="2 3">
    <name type="scientific">Cylicocyclus nassatus</name>
    <name type="common">Nematode worm</name>
    <dbReference type="NCBI Taxonomy" id="53992"/>
    <lineage>
        <taxon>Eukaryota</taxon>
        <taxon>Metazoa</taxon>
        <taxon>Ecdysozoa</taxon>
        <taxon>Nematoda</taxon>
        <taxon>Chromadorea</taxon>
        <taxon>Rhabditida</taxon>
        <taxon>Rhabditina</taxon>
        <taxon>Rhabditomorpha</taxon>
        <taxon>Strongyloidea</taxon>
        <taxon>Strongylidae</taxon>
        <taxon>Cylicocyclus</taxon>
    </lineage>
</organism>
<proteinExistence type="predicted"/>
<evidence type="ECO:0000256" key="1">
    <source>
        <dbReference type="SAM" id="MobiDB-lite"/>
    </source>
</evidence>
<keyword evidence="3" id="KW-1185">Reference proteome</keyword>
<dbReference type="Proteomes" id="UP001176961">
    <property type="component" value="Unassembled WGS sequence"/>
</dbReference>
<gene>
    <name evidence="2" type="ORF">CYNAS_LOCUS11605</name>
</gene>
<reference evidence="2" key="1">
    <citation type="submission" date="2023-07" db="EMBL/GenBank/DDBJ databases">
        <authorList>
            <consortium name="CYATHOMIX"/>
        </authorList>
    </citation>
    <scope>NUCLEOTIDE SEQUENCE</scope>
    <source>
        <strain evidence="2">N/A</strain>
    </source>
</reference>
<dbReference type="PANTHER" id="PTHR31751">
    <property type="entry name" value="SI:CH211-108C17.2-RELATED-RELATED"/>
    <property type="match status" value="1"/>
</dbReference>
<evidence type="ECO:0000313" key="2">
    <source>
        <dbReference type="EMBL" id="CAJ0599622.1"/>
    </source>
</evidence>
<dbReference type="EMBL" id="CATQJL010000223">
    <property type="protein sequence ID" value="CAJ0599622.1"/>
    <property type="molecule type" value="Genomic_DNA"/>
</dbReference>
<sequence>MDPLSLLTRTYVNRVPSCNIHKVIVAIASSSMLSLPRKRPEVRIRRNKVEITGLDTAQYLLAEIVVSGGGLSKTAEGIAYVNDGDIPAQIPSSLNTAIRTIAREDNITIAAPDVGKYVNFYMKRYYSKEGRWNNLQGFEADEEQTEVQRAVEPRSSAVVENMQMDTNTAPIAGEGYNTPSKQTTSTSPQKASSGSCYTPQKLSGYESEDQLLKETDLELLDKYFVVQGRKLLELFFLTRCDCEISETGVRLSINGSTPIIQYVTKGIKPQIKRWEGQEKISPGRIDKLYTGNALACIAATTTGVRMNKLRQWASEMGLVLSSMSTYKDRFEEVTPCIAAVYERHPNRIIDEIRAVYQNDPWDIAVDGAYDSRGHSAELCKVLAVDLRTKLCIHTEVLERSETDNISQRMEKEGFRRMLRWFKSREIPIRSVATDRSAVFGKEIKSYKNEYGETIEWKLDRWHLARYLDKNLHAVSNRDLSTKTNHSNQGCEEKGLHGDQGLDKSHKKHLYYAVEQGALAGDGNYAKYLFNSCLNHVADKHEWDEADITGPIRRCSHDALEVDGEGRKPIIPLGSPAHEKLREILLNRVFQKDIEPPQTYYLYVSMSTMHLNALTEAELKGERVVERRDRIRRKFNEYDTELRHKTPVEHLWRKEIFISFVTRRSRKGRDPEETDPADETPE</sequence>
<comment type="caution">
    <text evidence="2">The sequence shown here is derived from an EMBL/GenBank/DDBJ whole genome shotgun (WGS) entry which is preliminary data.</text>
</comment>
<evidence type="ECO:0000313" key="3">
    <source>
        <dbReference type="Proteomes" id="UP001176961"/>
    </source>
</evidence>
<feature type="compositionally biased region" description="Polar residues" evidence="1">
    <location>
        <begin position="479"/>
        <end position="489"/>
    </location>
</feature>
<feature type="compositionally biased region" description="Basic and acidic residues" evidence="1">
    <location>
        <begin position="490"/>
        <end position="499"/>
    </location>
</feature>
<accession>A0AA36GWT2</accession>
<name>A0AA36GWT2_CYLNA</name>